<keyword evidence="2" id="KW-0229">DNA integration</keyword>
<evidence type="ECO:0000256" key="4">
    <source>
        <dbReference type="ARBA" id="ARBA00023172"/>
    </source>
</evidence>
<dbReference type="Gene3D" id="1.10.150.130">
    <property type="match status" value="1"/>
</dbReference>
<feature type="domain" description="Tyr recombinase" evidence="6">
    <location>
        <begin position="174"/>
        <end position="369"/>
    </location>
</feature>
<comment type="caution">
    <text evidence="8">The sequence shown here is derived from an EMBL/GenBank/DDBJ whole genome shotgun (WGS) entry which is preliminary data.</text>
</comment>
<comment type="similarity">
    <text evidence="1">Belongs to the 'phage' integrase family.</text>
</comment>
<evidence type="ECO:0000256" key="5">
    <source>
        <dbReference type="PROSITE-ProRule" id="PRU01248"/>
    </source>
</evidence>
<dbReference type="InterPro" id="IPR053876">
    <property type="entry name" value="Phage_int_M"/>
</dbReference>
<gene>
    <name evidence="8" type="ORF">GCM10009740_31770</name>
</gene>
<protein>
    <submittedName>
        <fullName evidence="8">Tyrosine-type recombinase/integrase</fullName>
    </submittedName>
</protein>
<dbReference type="Gene3D" id="1.10.443.10">
    <property type="entry name" value="Intergrase catalytic core"/>
    <property type="match status" value="1"/>
</dbReference>
<organism evidence="8 9">
    <name type="scientific">Terrabacter terrae</name>
    <dbReference type="NCBI Taxonomy" id="318434"/>
    <lineage>
        <taxon>Bacteria</taxon>
        <taxon>Bacillati</taxon>
        <taxon>Actinomycetota</taxon>
        <taxon>Actinomycetes</taxon>
        <taxon>Micrococcales</taxon>
        <taxon>Intrasporangiaceae</taxon>
        <taxon>Terrabacter</taxon>
    </lineage>
</organism>
<dbReference type="PANTHER" id="PTHR30629">
    <property type="entry name" value="PROPHAGE INTEGRASE"/>
    <property type="match status" value="1"/>
</dbReference>
<dbReference type="InterPro" id="IPR044068">
    <property type="entry name" value="CB"/>
</dbReference>
<reference evidence="8 9" key="1">
    <citation type="journal article" date="2019" name="Int. J. Syst. Evol. Microbiol.">
        <title>The Global Catalogue of Microorganisms (GCM) 10K type strain sequencing project: providing services to taxonomists for standard genome sequencing and annotation.</title>
        <authorList>
            <consortium name="The Broad Institute Genomics Platform"/>
            <consortium name="The Broad Institute Genome Sequencing Center for Infectious Disease"/>
            <person name="Wu L."/>
            <person name="Ma J."/>
        </authorList>
    </citation>
    <scope>NUCLEOTIDE SEQUENCE [LARGE SCALE GENOMIC DNA]</scope>
    <source>
        <strain evidence="8 9">JCM 14283</strain>
    </source>
</reference>
<proteinExistence type="inferred from homology"/>
<sequence>MGYVVDRWMVKGPNGRKVKGPRYGRGKRWLARWTEPDGATPSKAFPSRDAAEAHLASVDVSKRSGTYVADTRTTFQEHATLWLKHQVHHQPGTAKTAERRLRLDAYPAFGSMPLPKITRLDVQEMVAQISKRLAPDTVRLTMVYVQAVFDSAVADRLLVASPCRSINLPSVDHRLIVPLSVDQVLQLRAQAPEHLQRAVLFAAGTGMRPGEWRSVTEDRYSPGMVRLDRQLAEGTNASRVVWGPLKTKASYRTVRLSPSVEKVLLEQLEHGVRGPEGLVFTSYRGGPLRRSQLSYAWEVASAGMGLAEAEGERSGWHELRHHHASLLIGEGASPRAVADRLGHADPSETMRTYAHLWPSDEARIASAVEAAYGDLALG</sequence>
<keyword evidence="4" id="KW-0233">DNA recombination</keyword>
<dbReference type="Pfam" id="PF00589">
    <property type="entry name" value="Phage_integrase"/>
    <property type="match status" value="1"/>
</dbReference>
<dbReference type="Pfam" id="PF22022">
    <property type="entry name" value="Phage_int_M"/>
    <property type="match status" value="1"/>
</dbReference>
<dbReference type="InterPro" id="IPR002104">
    <property type="entry name" value="Integrase_catalytic"/>
</dbReference>
<accession>A0ABN2UJF9</accession>
<dbReference type="CDD" id="cd01189">
    <property type="entry name" value="INT_ICEBs1_C_like"/>
    <property type="match status" value="1"/>
</dbReference>
<dbReference type="SUPFAM" id="SSF56349">
    <property type="entry name" value="DNA breaking-rejoining enzymes"/>
    <property type="match status" value="1"/>
</dbReference>
<evidence type="ECO:0000259" key="6">
    <source>
        <dbReference type="PROSITE" id="PS51898"/>
    </source>
</evidence>
<dbReference type="InterPro" id="IPR011010">
    <property type="entry name" value="DNA_brk_join_enz"/>
</dbReference>
<dbReference type="PANTHER" id="PTHR30629:SF2">
    <property type="entry name" value="PROPHAGE INTEGRASE INTS-RELATED"/>
    <property type="match status" value="1"/>
</dbReference>
<evidence type="ECO:0000259" key="7">
    <source>
        <dbReference type="PROSITE" id="PS51900"/>
    </source>
</evidence>
<evidence type="ECO:0000313" key="9">
    <source>
        <dbReference type="Proteomes" id="UP001501285"/>
    </source>
</evidence>
<evidence type="ECO:0000256" key="3">
    <source>
        <dbReference type="ARBA" id="ARBA00023125"/>
    </source>
</evidence>
<evidence type="ECO:0000256" key="1">
    <source>
        <dbReference type="ARBA" id="ARBA00008857"/>
    </source>
</evidence>
<dbReference type="InterPro" id="IPR013762">
    <property type="entry name" value="Integrase-like_cat_sf"/>
</dbReference>
<dbReference type="EMBL" id="BAAANB010000021">
    <property type="protein sequence ID" value="GAA2037560.1"/>
    <property type="molecule type" value="Genomic_DNA"/>
</dbReference>
<dbReference type="InterPro" id="IPR010998">
    <property type="entry name" value="Integrase_recombinase_N"/>
</dbReference>
<evidence type="ECO:0000256" key="2">
    <source>
        <dbReference type="ARBA" id="ARBA00022908"/>
    </source>
</evidence>
<feature type="domain" description="Core-binding (CB)" evidence="7">
    <location>
        <begin position="73"/>
        <end position="153"/>
    </location>
</feature>
<dbReference type="PROSITE" id="PS51898">
    <property type="entry name" value="TYR_RECOMBINASE"/>
    <property type="match status" value="1"/>
</dbReference>
<keyword evidence="9" id="KW-1185">Reference proteome</keyword>
<dbReference type="PROSITE" id="PS51900">
    <property type="entry name" value="CB"/>
    <property type="match status" value="1"/>
</dbReference>
<evidence type="ECO:0000313" key="8">
    <source>
        <dbReference type="EMBL" id="GAA2037560.1"/>
    </source>
</evidence>
<keyword evidence="3 5" id="KW-0238">DNA-binding</keyword>
<dbReference type="InterPro" id="IPR050808">
    <property type="entry name" value="Phage_Integrase"/>
</dbReference>
<dbReference type="RefSeq" id="WP_343993088.1">
    <property type="nucleotide sequence ID" value="NZ_BAAANB010000021.1"/>
</dbReference>
<dbReference type="Proteomes" id="UP001501285">
    <property type="component" value="Unassembled WGS sequence"/>
</dbReference>
<name>A0ABN2UJF9_9MICO</name>